<dbReference type="InterPro" id="IPR014284">
    <property type="entry name" value="RNA_pol_sigma-70_dom"/>
</dbReference>
<evidence type="ECO:0000313" key="7">
    <source>
        <dbReference type="Proteomes" id="UP000697710"/>
    </source>
</evidence>
<dbReference type="InterPro" id="IPR013324">
    <property type="entry name" value="RNA_pol_sigma_r3/r4-like"/>
</dbReference>
<keyword evidence="3" id="KW-0804">Transcription</keyword>
<dbReference type="InterPro" id="IPR039425">
    <property type="entry name" value="RNA_pol_sigma-70-like"/>
</dbReference>
<dbReference type="Proteomes" id="UP000697710">
    <property type="component" value="Unassembled WGS sequence"/>
</dbReference>
<dbReference type="PANTHER" id="PTHR43133:SF39">
    <property type="entry name" value="SIMILAR TO RNA POLYMERASE SIGMA-E FACTOR"/>
    <property type="match status" value="1"/>
</dbReference>
<dbReference type="AlphaFoldDB" id="A0A956M1D8"/>
<dbReference type="Gene3D" id="1.10.10.10">
    <property type="entry name" value="Winged helix-like DNA-binding domain superfamily/Winged helix DNA-binding domain"/>
    <property type="match status" value="1"/>
</dbReference>
<evidence type="ECO:0000256" key="4">
    <source>
        <dbReference type="SAM" id="MobiDB-lite"/>
    </source>
</evidence>
<dbReference type="PANTHER" id="PTHR43133">
    <property type="entry name" value="RNA POLYMERASE ECF-TYPE SIGMA FACTO"/>
    <property type="match status" value="1"/>
</dbReference>
<name>A0A956M1D8_UNCEI</name>
<evidence type="ECO:0000313" key="6">
    <source>
        <dbReference type="EMBL" id="MCA9728076.1"/>
    </source>
</evidence>
<dbReference type="InterPro" id="IPR011517">
    <property type="entry name" value="RNA_pol_sigma70_ECF-like"/>
</dbReference>
<evidence type="ECO:0000256" key="2">
    <source>
        <dbReference type="ARBA" id="ARBA00023082"/>
    </source>
</evidence>
<dbReference type="NCBIfam" id="TIGR02937">
    <property type="entry name" value="sigma70-ECF"/>
    <property type="match status" value="1"/>
</dbReference>
<dbReference type="GO" id="GO:0006352">
    <property type="term" value="P:DNA-templated transcription initiation"/>
    <property type="evidence" value="ECO:0007669"/>
    <property type="project" value="InterPro"/>
</dbReference>
<comment type="caution">
    <text evidence="6">The sequence shown here is derived from an EMBL/GenBank/DDBJ whole genome shotgun (WGS) entry which is preliminary data.</text>
</comment>
<dbReference type="Pfam" id="PF07638">
    <property type="entry name" value="Sigma70_ECF"/>
    <property type="match status" value="1"/>
</dbReference>
<dbReference type="InterPro" id="IPR053812">
    <property type="entry name" value="HTH_Sigma70_ECF-like"/>
</dbReference>
<dbReference type="InterPro" id="IPR036388">
    <property type="entry name" value="WH-like_DNA-bd_sf"/>
</dbReference>
<feature type="region of interest" description="Disordered" evidence="4">
    <location>
        <begin position="178"/>
        <end position="203"/>
    </location>
</feature>
<reference evidence="6" key="1">
    <citation type="submission" date="2020-04" db="EMBL/GenBank/DDBJ databases">
        <authorList>
            <person name="Zhang T."/>
        </authorList>
    </citation>
    <scope>NUCLEOTIDE SEQUENCE</scope>
    <source>
        <strain evidence="6">HKST-UBA01</strain>
    </source>
</reference>
<protein>
    <submittedName>
        <fullName evidence="6">Sigma-70 family RNA polymerase sigma factor</fullName>
    </submittedName>
</protein>
<gene>
    <name evidence="6" type="ORF">KC729_10365</name>
</gene>
<proteinExistence type="predicted"/>
<reference evidence="6" key="2">
    <citation type="journal article" date="2021" name="Microbiome">
        <title>Successional dynamics and alternative stable states in a saline activated sludge microbial community over 9 years.</title>
        <authorList>
            <person name="Wang Y."/>
            <person name="Ye J."/>
            <person name="Ju F."/>
            <person name="Liu L."/>
            <person name="Boyd J.A."/>
            <person name="Deng Y."/>
            <person name="Parks D.H."/>
            <person name="Jiang X."/>
            <person name="Yin X."/>
            <person name="Woodcroft B.J."/>
            <person name="Tyson G.W."/>
            <person name="Hugenholtz P."/>
            <person name="Polz M.F."/>
            <person name="Zhang T."/>
        </authorList>
    </citation>
    <scope>NUCLEOTIDE SEQUENCE</scope>
    <source>
        <strain evidence="6">HKST-UBA01</strain>
    </source>
</reference>
<evidence type="ECO:0000256" key="3">
    <source>
        <dbReference type="ARBA" id="ARBA00023163"/>
    </source>
</evidence>
<keyword evidence="1" id="KW-0805">Transcription regulation</keyword>
<dbReference type="SUPFAM" id="SSF88659">
    <property type="entry name" value="Sigma3 and sigma4 domains of RNA polymerase sigma factors"/>
    <property type="match status" value="1"/>
</dbReference>
<dbReference type="GO" id="GO:0016987">
    <property type="term" value="F:sigma factor activity"/>
    <property type="evidence" value="ECO:0007669"/>
    <property type="project" value="UniProtKB-KW"/>
</dbReference>
<evidence type="ECO:0000259" key="5">
    <source>
        <dbReference type="Pfam" id="PF07638"/>
    </source>
</evidence>
<organism evidence="6 7">
    <name type="scientific">Eiseniibacteriota bacterium</name>
    <dbReference type="NCBI Taxonomy" id="2212470"/>
    <lineage>
        <taxon>Bacteria</taxon>
        <taxon>Candidatus Eiseniibacteriota</taxon>
    </lineage>
</organism>
<dbReference type="EMBL" id="JAGQHR010000295">
    <property type="protein sequence ID" value="MCA9728076.1"/>
    <property type="molecule type" value="Genomic_DNA"/>
</dbReference>
<accession>A0A956M1D8</accession>
<keyword evidence="2" id="KW-0731">Sigma factor</keyword>
<feature type="domain" description="RNA polymerase sigma-70 ECF-like HTH" evidence="5">
    <location>
        <begin position="15"/>
        <end position="179"/>
    </location>
</feature>
<sequence length="203" mass="22525">MTDDTPQPHLDAETGADALMAELYTELRKLARARMAFGAAGPTLQPTALVHEVYLRLSSDRSGPWQNRAHFFGAAAIAMRRILVEQARRKRSAKRGGGQANLDLDEIDVALETPEVDVLALDRALQQLQEDDPRKATIVSLRFFAGLEREEIADLLGVSVRTVDREWKYCVARLHRDLQADADESSDPPRSTPRAGQGEAHDD</sequence>
<dbReference type="NCBIfam" id="TIGR02999">
    <property type="entry name" value="Sig-70_X6"/>
    <property type="match status" value="1"/>
</dbReference>
<evidence type="ECO:0000256" key="1">
    <source>
        <dbReference type="ARBA" id="ARBA00023015"/>
    </source>
</evidence>